<accession>A0AAC9ER65</accession>
<feature type="transmembrane region" description="Helical" evidence="1">
    <location>
        <begin position="58"/>
        <end position="77"/>
    </location>
</feature>
<protein>
    <submittedName>
        <fullName evidence="2">Uncharacterized protein</fullName>
    </submittedName>
</protein>
<gene>
    <name evidence="2" type="ORF">ABN16_09135</name>
</gene>
<keyword evidence="3" id="KW-1185">Reference proteome</keyword>
<feature type="transmembrane region" description="Helical" evidence="1">
    <location>
        <begin position="21"/>
        <end position="46"/>
    </location>
</feature>
<dbReference type="AlphaFoldDB" id="A0AAC9ER65"/>
<reference evidence="2 3" key="1">
    <citation type="submission" date="2015-07" db="EMBL/GenBank/DDBJ databases">
        <title>Lactobacillus korensis/26-25/ whole genome sequencing.</title>
        <authorList>
            <person name="Kim M.K."/>
            <person name="Im W.-T."/>
            <person name="Srinivasan S."/>
            <person name="Lee J.-J."/>
        </authorList>
    </citation>
    <scope>NUCLEOTIDE SEQUENCE [LARGE SCALE GENOMIC DNA]</scope>
    <source>
        <strain evidence="2 3">26-25</strain>
    </source>
</reference>
<evidence type="ECO:0000313" key="2">
    <source>
        <dbReference type="EMBL" id="AKP65146.1"/>
    </source>
</evidence>
<keyword evidence="1" id="KW-0472">Membrane</keyword>
<dbReference type="KEGG" id="lko:ABN16_09135"/>
<evidence type="ECO:0000313" key="3">
    <source>
        <dbReference type="Proteomes" id="UP000036000"/>
    </source>
</evidence>
<name>A0AAC9ER65_9LACO</name>
<keyword evidence="1" id="KW-1133">Transmembrane helix</keyword>
<dbReference type="EMBL" id="CP012033">
    <property type="protein sequence ID" value="AKP65146.1"/>
    <property type="molecule type" value="Genomic_DNA"/>
</dbReference>
<dbReference type="Proteomes" id="UP000036000">
    <property type="component" value="Chromosome"/>
</dbReference>
<organism evidence="2 3">
    <name type="scientific">Levilactobacillus koreensis</name>
    <dbReference type="NCBI Taxonomy" id="637971"/>
    <lineage>
        <taxon>Bacteria</taxon>
        <taxon>Bacillati</taxon>
        <taxon>Bacillota</taxon>
        <taxon>Bacilli</taxon>
        <taxon>Lactobacillales</taxon>
        <taxon>Lactobacillaceae</taxon>
        <taxon>Levilactobacillus</taxon>
    </lineage>
</organism>
<proteinExistence type="predicted"/>
<keyword evidence="1" id="KW-0812">Transmembrane</keyword>
<evidence type="ECO:0000256" key="1">
    <source>
        <dbReference type="SAM" id="Phobius"/>
    </source>
</evidence>
<sequence>MKIRKVLSIKMQVDEKFNNPVNYLVSYIQGLLIFVLLIIVNCRFIFGRFIFNWDLFSWYFLMCYLLLPIENILFEKLRGTFKKNNRMKSLTHSSKNKPIHFSSTLKLSMYDNPNEDMTIRAYLLALEMIGAPLVLFITIVLIWIRRKLL</sequence>
<feature type="transmembrane region" description="Helical" evidence="1">
    <location>
        <begin position="121"/>
        <end position="144"/>
    </location>
</feature>